<dbReference type="RefSeq" id="WP_037280513.1">
    <property type="nucleotide sequence ID" value="NZ_KK088573.1"/>
</dbReference>
<keyword evidence="1" id="KW-0732">Signal</keyword>
<keyword evidence="3" id="KW-1185">Reference proteome</keyword>
<dbReference type="Proteomes" id="UP000019666">
    <property type="component" value="Unassembled WGS sequence"/>
</dbReference>
<feature type="chain" id="PRO_5001492937" evidence="1">
    <location>
        <begin position="27"/>
        <end position="125"/>
    </location>
</feature>
<comment type="caution">
    <text evidence="2">The sequence shown here is derived from an EMBL/GenBank/DDBJ whole genome shotgun (WGS) entry which is preliminary data.</text>
</comment>
<dbReference type="OrthoDB" id="7652095at2"/>
<evidence type="ECO:0000313" key="2">
    <source>
        <dbReference type="EMBL" id="EYD74474.1"/>
    </source>
</evidence>
<feature type="signal peptide" evidence="1">
    <location>
        <begin position="1"/>
        <end position="26"/>
    </location>
</feature>
<dbReference type="AlphaFoldDB" id="A0A017HL17"/>
<dbReference type="HOGENOM" id="CLU_1991033_0_0_5"/>
<accession>A0A017HL17</accession>
<sequence length="125" mass="13260">MMTLRIKAAALALAAIPSLCPALAQAECSTAAAGARCIRVVDPQARPTEPTEVAMSSASAATPLAQVGDVLPQGKYSIILNADYYGLPPASDGWVYMRVGPDAYRVDWRTHQVLERVTEKAAANF</sequence>
<dbReference type="EMBL" id="AOSK01000113">
    <property type="protein sequence ID" value="EYD74474.1"/>
    <property type="molecule type" value="Genomic_DNA"/>
</dbReference>
<reference evidence="2 3" key="1">
    <citation type="submission" date="2013-02" db="EMBL/GenBank/DDBJ databases">
        <authorList>
            <person name="Fiebig A."/>
            <person name="Goeker M."/>
            <person name="Klenk H.-P.P."/>
        </authorList>
    </citation>
    <scope>NUCLEOTIDE SEQUENCE [LARGE SCALE GENOMIC DNA]</scope>
    <source>
        <strain evidence="2 3">DSM 19309</strain>
    </source>
</reference>
<gene>
    <name evidence="2" type="ORF">Rumeso_04011</name>
</gene>
<name>A0A017HL17_9RHOB</name>
<protein>
    <submittedName>
        <fullName evidence="2">Uncharacterized protein</fullName>
    </submittedName>
</protein>
<proteinExistence type="predicted"/>
<evidence type="ECO:0000256" key="1">
    <source>
        <dbReference type="SAM" id="SignalP"/>
    </source>
</evidence>
<evidence type="ECO:0000313" key="3">
    <source>
        <dbReference type="Proteomes" id="UP000019666"/>
    </source>
</evidence>
<organism evidence="2 3">
    <name type="scientific">Rubellimicrobium mesophilum DSM 19309</name>
    <dbReference type="NCBI Taxonomy" id="442562"/>
    <lineage>
        <taxon>Bacteria</taxon>
        <taxon>Pseudomonadati</taxon>
        <taxon>Pseudomonadota</taxon>
        <taxon>Alphaproteobacteria</taxon>
        <taxon>Rhodobacterales</taxon>
        <taxon>Roseobacteraceae</taxon>
        <taxon>Rubellimicrobium</taxon>
    </lineage>
</organism>